<name>A0A8W7PD30_ANOCL</name>
<evidence type="ECO:0000313" key="1">
    <source>
        <dbReference type="EnsemblMetazoa" id="ACOM029073-PA.1"/>
    </source>
</evidence>
<dbReference type="Proteomes" id="UP000075882">
    <property type="component" value="Unassembled WGS sequence"/>
</dbReference>
<sequence>MFVRSSCVCRSSEATVSRSWASSRTGLQAGTRLVQFVQLLLQVVKLLRLLLGLTHPQLVRLAPQQVELLVALLQRFVQLFLLTLFIRQRCLGRFVVLSQLFALRLDPPGALRCHTQRVLQLRQLTAQSLVRGGEPLNRVPLFAQLLLEGSHMLLRCETLLLCRFEQFAQLDQLATALIQLLNVVLSLDCRLPVLLKRLVTGVKIRPQPLDFIARLEQFRLLRFQRASISHRPLQIRPDSGQLLGEPFHFLFSLQPALGALAACRLEFRLQPFDLAGQLARTGLSTVGSFARRLHFSRYCSIHRSVWRSCSAIRLSRSFATVSSSCSSASRSSSRLHCSCSARTVAFSSSFSLFSRPSSSVWLWKSSRLLCVIRSSSSSSSCSVCISPRHRSSSACSDSAAPALTHSSSRAAASCSVSFATSSRWPAHSASMCFASSVLIVPSLPSSVSSVLETFCDFRLDRHQRLLVHGLIEPGCRFRRGAARRCRCRHRHD</sequence>
<dbReference type="EnsemblMetazoa" id="ACOM029073-RA">
    <property type="protein sequence ID" value="ACOM029073-PA.1"/>
    <property type="gene ID" value="ACOM029073"/>
</dbReference>
<protein>
    <submittedName>
        <fullName evidence="1">Uncharacterized protein</fullName>
    </submittedName>
</protein>
<dbReference type="AlphaFoldDB" id="A0A8W7PD30"/>
<accession>A0A8W7PD30</accession>
<reference evidence="1" key="1">
    <citation type="submission" date="2022-08" db="UniProtKB">
        <authorList>
            <consortium name="EnsemblMetazoa"/>
        </authorList>
    </citation>
    <scope>IDENTIFICATION</scope>
</reference>
<proteinExistence type="predicted"/>
<organism evidence="1">
    <name type="scientific">Anopheles coluzzii</name>
    <name type="common">African malaria mosquito</name>
    <dbReference type="NCBI Taxonomy" id="1518534"/>
    <lineage>
        <taxon>Eukaryota</taxon>
        <taxon>Metazoa</taxon>
        <taxon>Ecdysozoa</taxon>
        <taxon>Arthropoda</taxon>
        <taxon>Hexapoda</taxon>
        <taxon>Insecta</taxon>
        <taxon>Pterygota</taxon>
        <taxon>Neoptera</taxon>
        <taxon>Endopterygota</taxon>
        <taxon>Diptera</taxon>
        <taxon>Nematocera</taxon>
        <taxon>Culicoidea</taxon>
        <taxon>Culicidae</taxon>
        <taxon>Anophelinae</taxon>
        <taxon>Anopheles</taxon>
    </lineage>
</organism>